<dbReference type="GO" id="GO:0004527">
    <property type="term" value="F:exonuclease activity"/>
    <property type="evidence" value="ECO:0007669"/>
    <property type="project" value="UniProtKB-KW"/>
</dbReference>
<accession>C0L2U5</accession>
<keyword evidence="1" id="KW-0540">Nuclease</keyword>
<sequence length="181" mass="20568">MNQRRYCAKARSLPGSNALYSSSTVSNEQESLHRYSDWKKDIVDVKRMGDRIISIKFVVERGIFHVISTYAPQVGSDEQHKIRFWKDLESLVQDIPSEDKIFLGGDLNGHVGREVYGYESIHGGHGFGAINVNGKTILDFSSTFDLLIADTCFKKRDEHLITYKSGMTSSQIDFFLLRIVN</sequence>
<name>C0L2U5_ARAHY</name>
<dbReference type="InterPro" id="IPR036691">
    <property type="entry name" value="Endo/exonu/phosph_ase_sf"/>
</dbReference>
<protein>
    <submittedName>
        <fullName evidence="1">Putative endonuclease/exonuclease/phosphatase</fullName>
    </submittedName>
</protein>
<dbReference type="GO" id="GO:0004519">
    <property type="term" value="F:endonuclease activity"/>
    <property type="evidence" value="ECO:0007669"/>
    <property type="project" value="UniProtKB-KW"/>
</dbReference>
<keyword evidence="1" id="KW-0378">Hydrolase</keyword>
<reference evidence="1" key="1">
    <citation type="submission" date="2009-01" db="EMBL/GenBank/DDBJ databases">
        <title>Characterization of an Arachis cardenasii introgression in peanut (A. hypogaea) carrying the root knot nematode resistance gene Rma.</title>
        <authorList>
            <person name="Nagy E.D."/>
            <person name="Taylor C.A."/>
            <person name="Knapp S.J."/>
        </authorList>
    </citation>
    <scope>NUCLEOTIDE SEQUENCE</scope>
</reference>
<keyword evidence="1" id="KW-0269">Exonuclease</keyword>
<dbReference type="PANTHER" id="PTHR23227">
    <property type="entry name" value="BUCENTAUR RELATED"/>
    <property type="match status" value="1"/>
</dbReference>
<dbReference type="PANTHER" id="PTHR23227:SF67">
    <property type="entry name" value="CRANIOFACIAL DEVELOPMENT PROTEIN 2-LIKE"/>
    <property type="match status" value="1"/>
</dbReference>
<organism evidence="1">
    <name type="scientific">Arachis hypogaea</name>
    <name type="common">Peanut</name>
    <dbReference type="NCBI Taxonomy" id="3818"/>
    <lineage>
        <taxon>Eukaryota</taxon>
        <taxon>Viridiplantae</taxon>
        <taxon>Streptophyta</taxon>
        <taxon>Embryophyta</taxon>
        <taxon>Tracheophyta</taxon>
        <taxon>Spermatophyta</taxon>
        <taxon>Magnoliopsida</taxon>
        <taxon>eudicotyledons</taxon>
        <taxon>Gunneridae</taxon>
        <taxon>Pentapetalae</taxon>
        <taxon>rosids</taxon>
        <taxon>fabids</taxon>
        <taxon>Fabales</taxon>
        <taxon>Fabaceae</taxon>
        <taxon>Papilionoideae</taxon>
        <taxon>50 kb inversion clade</taxon>
        <taxon>dalbergioids sensu lato</taxon>
        <taxon>Dalbergieae</taxon>
        <taxon>Pterocarpus clade</taxon>
        <taxon>Arachis</taxon>
    </lineage>
</organism>
<dbReference type="EMBL" id="FJ654703">
    <property type="protein sequence ID" value="ACN78483.1"/>
    <property type="molecule type" value="Genomic_DNA"/>
</dbReference>
<keyword evidence="1" id="KW-0255">Endonuclease</keyword>
<evidence type="ECO:0000313" key="1">
    <source>
        <dbReference type="EMBL" id="ACN78483.1"/>
    </source>
</evidence>
<dbReference type="InterPro" id="IPR027124">
    <property type="entry name" value="Swc5/CFDP1/2"/>
</dbReference>
<dbReference type="Gene3D" id="3.60.10.10">
    <property type="entry name" value="Endonuclease/exonuclease/phosphatase"/>
    <property type="match status" value="1"/>
</dbReference>
<dbReference type="AlphaFoldDB" id="C0L2U5"/>
<proteinExistence type="predicted"/>
<dbReference type="SUPFAM" id="SSF56219">
    <property type="entry name" value="DNase I-like"/>
    <property type="match status" value="1"/>
</dbReference>